<dbReference type="PROSITE" id="PS51257">
    <property type="entry name" value="PROKAR_LIPOPROTEIN"/>
    <property type="match status" value="1"/>
</dbReference>
<feature type="signal peptide" evidence="1">
    <location>
        <begin position="1"/>
        <end position="21"/>
    </location>
</feature>
<dbReference type="Proteomes" id="UP000240493">
    <property type="component" value="Unassembled WGS sequence"/>
</dbReference>
<protein>
    <submittedName>
        <fullName evidence="2">Uncharacterized protein</fullName>
    </submittedName>
</protein>
<feature type="chain" id="PRO_5015724558" evidence="1">
    <location>
        <begin position="22"/>
        <end position="125"/>
    </location>
</feature>
<gene>
    <name evidence="2" type="ORF">M441DRAFT_79480</name>
</gene>
<evidence type="ECO:0000256" key="1">
    <source>
        <dbReference type="SAM" id="SignalP"/>
    </source>
</evidence>
<reference evidence="2 3" key="1">
    <citation type="submission" date="2016-07" db="EMBL/GenBank/DDBJ databases">
        <title>Multiple horizontal gene transfer events from other fungi enriched the ability of initially mycotrophic Trichoderma (Ascomycota) to feed on dead plant biomass.</title>
        <authorList>
            <consortium name="DOE Joint Genome Institute"/>
            <person name="Aerts A."/>
            <person name="Atanasova L."/>
            <person name="Chenthamara K."/>
            <person name="Zhang J."/>
            <person name="Grujic M."/>
            <person name="Henrissat B."/>
            <person name="Kuo A."/>
            <person name="Salamov A."/>
            <person name="Lipzen A."/>
            <person name="Labutti K."/>
            <person name="Barry K."/>
            <person name="Miao Y."/>
            <person name="Rahimi M.J."/>
            <person name="Shen Q."/>
            <person name="Grigoriev I.V."/>
            <person name="Kubicek C.P."/>
            <person name="Druzhinina I.S."/>
        </authorList>
    </citation>
    <scope>NUCLEOTIDE SEQUENCE [LARGE SCALE GENOMIC DNA]</scope>
    <source>
        <strain evidence="2 3">CBS 433.97</strain>
    </source>
</reference>
<dbReference type="AlphaFoldDB" id="A0A2T3Z950"/>
<accession>A0A2T3Z950</accession>
<organism evidence="2 3">
    <name type="scientific">Trichoderma asperellum (strain ATCC 204424 / CBS 433.97 / NBRC 101777)</name>
    <dbReference type="NCBI Taxonomy" id="1042311"/>
    <lineage>
        <taxon>Eukaryota</taxon>
        <taxon>Fungi</taxon>
        <taxon>Dikarya</taxon>
        <taxon>Ascomycota</taxon>
        <taxon>Pezizomycotina</taxon>
        <taxon>Sordariomycetes</taxon>
        <taxon>Hypocreomycetidae</taxon>
        <taxon>Hypocreales</taxon>
        <taxon>Hypocreaceae</taxon>
        <taxon>Trichoderma</taxon>
    </lineage>
</organism>
<evidence type="ECO:0000313" key="2">
    <source>
        <dbReference type="EMBL" id="PTB41325.1"/>
    </source>
</evidence>
<keyword evidence="1" id="KW-0732">Signal</keyword>
<dbReference type="EMBL" id="KZ679261">
    <property type="protein sequence ID" value="PTB41325.1"/>
    <property type="molecule type" value="Genomic_DNA"/>
</dbReference>
<proteinExistence type="predicted"/>
<evidence type="ECO:0000313" key="3">
    <source>
        <dbReference type="Proteomes" id="UP000240493"/>
    </source>
</evidence>
<keyword evidence="3" id="KW-1185">Reference proteome</keyword>
<dbReference type="OrthoDB" id="10426106at2759"/>
<name>A0A2T3Z950_TRIA4</name>
<sequence>MKFSTFALSATGLVQTQIASACLVITGSSSVGQFTTGIDIHANDNGVVTCQGHINSGSGNVGCNGGYSLWVDDVAVGDHLRVKYGTPHGSWDFYVYGDCNNWDCSLGNAPFTCWGCTYDQKQFGC</sequence>